<proteinExistence type="predicted"/>
<comment type="caution">
    <text evidence="2">The sequence shown here is derived from an EMBL/GenBank/DDBJ whole genome shotgun (WGS) entry which is preliminary data.</text>
</comment>
<gene>
    <name evidence="2" type="ORF">Tco_0751602</name>
</gene>
<sequence length="314" mass="37077">MDDEQRAQIARDEEIARQWEAEEQQRAIDEEQSAKIDWNDPSVIMYHAKLMKPKTITQARRNMIKYLKNQGNYKIKDFKGMSYNEIRPIFEKVWNFNNTNHVLPEPTKKKEQDKSTPIEEEVAKRPGVKRKKSIPRKSTKGSHKKQKLEEDAEREGLKEYLDVVPREYVPIDVESLSTKYPIVDWKTFIVSEKFMYYQVFKGDGSSKNYKILSEMLEDFDRQDGDLHTLFEPNTEDEILVHQPNYDVLSWTLYDHSGVHIVLMQNGIAIHMLTEKSYPLSQEMLTKMLSRILEVDHESSQAFELLRFIKSQVQK</sequence>
<reference evidence="2" key="1">
    <citation type="journal article" date="2022" name="Int. J. Mol. Sci.">
        <title>Draft Genome of Tanacetum Coccineum: Genomic Comparison of Closely Related Tanacetum-Family Plants.</title>
        <authorList>
            <person name="Yamashiro T."/>
            <person name="Shiraishi A."/>
            <person name="Nakayama K."/>
            <person name="Satake H."/>
        </authorList>
    </citation>
    <scope>NUCLEOTIDE SEQUENCE</scope>
</reference>
<evidence type="ECO:0000313" key="3">
    <source>
        <dbReference type="Proteomes" id="UP001151760"/>
    </source>
</evidence>
<name>A0ABQ4Z635_9ASTR</name>
<protein>
    <submittedName>
        <fullName evidence="2">Uncharacterized protein</fullName>
    </submittedName>
</protein>
<evidence type="ECO:0000256" key="1">
    <source>
        <dbReference type="SAM" id="MobiDB-lite"/>
    </source>
</evidence>
<feature type="region of interest" description="Disordered" evidence="1">
    <location>
        <begin position="101"/>
        <end position="151"/>
    </location>
</feature>
<keyword evidence="3" id="KW-1185">Reference proteome</keyword>
<dbReference type="Proteomes" id="UP001151760">
    <property type="component" value="Unassembled WGS sequence"/>
</dbReference>
<dbReference type="EMBL" id="BQNB010011023">
    <property type="protein sequence ID" value="GJS85061.1"/>
    <property type="molecule type" value="Genomic_DNA"/>
</dbReference>
<feature type="compositionally biased region" description="Basic and acidic residues" evidence="1">
    <location>
        <begin position="106"/>
        <end position="124"/>
    </location>
</feature>
<organism evidence="2 3">
    <name type="scientific">Tanacetum coccineum</name>
    <dbReference type="NCBI Taxonomy" id="301880"/>
    <lineage>
        <taxon>Eukaryota</taxon>
        <taxon>Viridiplantae</taxon>
        <taxon>Streptophyta</taxon>
        <taxon>Embryophyta</taxon>
        <taxon>Tracheophyta</taxon>
        <taxon>Spermatophyta</taxon>
        <taxon>Magnoliopsida</taxon>
        <taxon>eudicotyledons</taxon>
        <taxon>Gunneridae</taxon>
        <taxon>Pentapetalae</taxon>
        <taxon>asterids</taxon>
        <taxon>campanulids</taxon>
        <taxon>Asterales</taxon>
        <taxon>Asteraceae</taxon>
        <taxon>Asteroideae</taxon>
        <taxon>Anthemideae</taxon>
        <taxon>Anthemidinae</taxon>
        <taxon>Tanacetum</taxon>
    </lineage>
</organism>
<feature type="region of interest" description="Disordered" evidence="1">
    <location>
        <begin position="1"/>
        <end position="22"/>
    </location>
</feature>
<feature type="compositionally biased region" description="Basic residues" evidence="1">
    <location>
        <begin position="126"/>
        <end position="146"/>
    </location>
</feature>
<accession>A0ABQ4Z635</accession>
<evidence type="ECO:0000313" key="2">
    <source>
        <dbReference type="EMBL" id="GJS85061.1"/>
    </source>
</evidence>
<reference evidence="2" key="2">
    <citation type="submission" date="2022-01" db="EMBL/GenBank/DDBJ databases">
        <authorList>
            <person name="Yamashiro T."/>
            <person name="Shiraishi A."/>
            <person name="Satake H."/>
            <person name="Nakayama K."/>
        </authorList>
    </citation>
    <scope>NUCLEOTIDE SEQUENCE</scope>
</reference>